<evidence type="ECO:0000313" key="2">
    <source>
        <dbReference type="Proteomes" id="UP000762676"/>
    </source>
</evidence>
<keyword evidence="2" id="KW-1185">Reference proteome</keyword>
<comment type="caution">
    <text evidence="1">The sequence shown here is derived from an EMBL/GenBank/DDBJ whole genome shotgun (WGS) entry which is preliminary data.</text>
</comment>
<organism evidence="1 2">
    <name type="scientific">Elysia marginata</name>
    <dbReference type="NCBI Taxonomy" id="1093978"/>
    <lineage>
        <taxon>Eukaryota</taxon>
        <taxon>Metazoa</taxon>
        <taxon>Spiralia</taxon>
        <taxon>Lophotrochozoa</taxon>
        <taxon>Mollusca</taxon>
        <taxon>Gastropoda</taxon>
        <taxon>Heterobranchia</taxon>
        <taxon>Euthyneura</taxon>
        <taxon>Panpulmonata</taxon>
        <taxon>Sacoglossa</taxon>
        <taxon>Placobranchoidea</taxon>
        <taxon>Plakobranchidae</taxon>
        <taxon>Elysia</taxon>
    </lineage>
</organism>
<evidence type="ECO:0000313" key="1">
    <source>
        <dbReference type="EMBL" id="GFR73385.1"/>
    </source>
</evidence>
<name>A0AAV4FM59_9GAST</name>
<dbReference type="EMBL" id="BMAT01004447">
    <property type="protein sequence ID" value="GFR73385.1"/>
    <property type="molecule type" value="Genomic_DNA"/>
</dbReference>
<reference evidence="1 2" key="1">
    <citation type="journal article" date="2021" name="Elife">
        <title>Chloroplast acquisition without the gene transfer in kleptoplastic sea slugs, Plakobranchus ocellatus.</title>
        <authorList>
            <person name="Maeda T."/>
            <person name="Takahashi S."/>
            <person name="Yoshida T."/>
            <person name="Shimamura S."/>
            <person name="Takaki Y."/>
            <person name="Nagai Y."/>
            <person name="Toyoda A."/>
            <person name="Suzuki Y."/>
            <person name="Arimoto A."/>
            <person name="Ishii H."/>
            <person name="Satoh N."/>
            <person name="Nishiyama T."/>
            <person name="Hasebe M."/>
            <person name="Maruyama T."/>
            <person name="Minagawa J."/>
            <person name="Obokata J."/>
            <person name="Shigenobu S."/>
        </authorList>
    </citation>
    <scope>NUCLEOTIDE SEQUENCE [LARGE SCALE GENOMIC DNA]</scope>
</reference>
<dbReference type="AlphaFoldDB" id="A0AAV4FM59"/>
<dbReference type="Proteomes" id="UP000762676">
    <property type="component" value="Unassembled WGS sequence"/>
</dbReference>
<proteinExistence type="predicted"/>
<accession>A0AAV4FM59</accession>
<gene>
    <name evidence="1" type="ORF">ElyMa_002136100</name>
</gene>
<sequence>MPYETVWVKSFSDMVQFGITRILKTDKQQRQQQRGRVISASDSRSGVCGFDSRPCRVAIALGKQFTLTYPSPLTCKMGTQLQAFLEFEIMRLYTMHIG</sequence>
<protein>
    <submittedName>
        <fullName evidence="1">Uncharacterized protein</fullName>
    </submittedName>
</protein>